<dbReference type="Gene3D" id="1.10.260.40">
    <property type="entry name" value="lambda repressor-like DNA-binding domains"/>
    <property type="match status" value="1"/>
</dbReference>
<dbReference type="RefSeq" id="WP_225427560.1">
    <property type="nucleotide sequence ID" value="NZ_AZEY01000041.1"/>
</dbReference>
<dbReference type="AlphaFoldDB" id="A0A0R1SBP7"/>
<dbReference type="PROSITE" id="PS50943">
    <property type="entry name" value="HTH_CROC1"/>
    <property type="match status" value="1"/>
</dbReference>
<dbReference type="EMBL" id="AZEY01000041">
    <property type="protein sequence ID" value="KRL66559.1"/>
    <property type="molecule type" value="Genomic_DNA"/>
</dbReference>
<evidence type="ECO:0000313" key="3">
    <source>
        <dbReference type="Proteomes" id="UP000052013"/>
    </source>
</evidence>
<comment type="caution">
    <text evidence="2">The sequence shown here is derived from an EMBL/GenBank/DDBJ whole genome shotgun (WGS) entry which is preliminary data.</text>
</comment>
<evidence type="ECO:0000313" key="2">
    <source>
        <dbReference type="EMBL" id="KRL66559.1"/>
    </source>
</evidence>
<gene>
    <name evidence="2" type="ORF">FC85_GL002868</name>
</gene>
<accession>A0A0R1SBP7</accession>
<sequence length="143" mass="16262">MLDQQIKRSGLLAFTYQITLGRQIVDMTNTYIKDYTNTFIIHGHEYTVTAPARFDSDTNKLVDDLILDDQAVEIANSMYRNDMNLVSPEDVKKYRAKIGLSQREFAKLLGWSSNTVALYEAGAFPSKSNNKLLKALMSDNHHI</sequence>
<dbReference type="SUPFAM" id="SSF47413">
    <property type="entry name" value="lambda repressor-like DNA-binding domains"/>
    <property type="match status" value="1"/>
</dbReference>
<organism evidence="2 3">
    <name type="scientific">Lentilactobacillus diolivorans DSM 14421</name>
    <dbReference type="NCBI Taxonomy" id="1423739"/>
    <lineage>
        <taxon>Bacteria</taxon>
        <taxon>Bacillati</taxon>
        <taxon>Bacillota</taxon>
        <taxon>Bacilli</taxon>
        <taxon>Lactobacillales</taxon>
        <taxon>Lactobacillaceae</taxon>
        <taxon>Lentilactobacillus</taxon>
    </lineage>
</organism>
<dbReference type="Proteomes" id="UP000052013">
    <property type="component" value="Unassembled WGS sequence"/>
</dbReference>
<reference evidence="2 3" key="1">
    <citation type="journal article" date="2015" name="Genome Announc.">
        <title>Expanding the biotechnology potential of lactobacilli through comparative genomics of 213 strains and associated genera.</title>
        <authorList>
            <person name="Sun Z."/>
            <person name="Harris H.M."/>
            <person name="McCann A."/>
            <person name="Guo C."/>
            <person name="Argimon S."/>
            <person name="Zhang W."/>
            <person name="Yang X."/>
            <person name="Jeffery I.B."/>
            <person name="Cooney J.C."/>
            <person name="Kagawa T.F."/>
            <person name="Liu W."/>
            <person name="Song Y."/>
            <person name="Salvetti E."/>
            <person name="Wrobel A."/>
            <person name="Rasinkangas P."/>
            <person name="Parkhill J."/>
            <person name="Rea M.C."/>
            <person name="O'Sullivan O."/>
            <person name="Ritari J."/>
            <person name="Douillard F.P."/>
            <person name="Paul Ross R."/>
            <person name="Yang R."/>
            <person name="Briner A.E."/>
            <person name="Felis G.E."/>
            <person name="de Vos W.M."/>
            <person name="Barrangou R."/>
            <person name="Klaenhammer T.R."/>
            <person name="Caufield P.W."/>
            <person name="Cui Y."/>
            <person name="Zhang H."/>
            <person name="O'Toole P.W."/>
        </authorList>
    </citation>
    <scope>NUCLEOTIDE SEQUENCE [LARGE SCALE GENOMIC DNA]</scope>
    <source>
        <strain evidence="2 3">DSM 14421</strain>
    </source>
</reference>
<dbReference type="PATRIC" id="fig|1423739.3.peg.2980"/>
<protein>
    <submittedName>
        <fullName evidence="2">Phage-related infection protein</fullName>
    </submittedName>
</protein>
<proteinExistence type="predicted"/>
<dbReference type="STRING" id="1423739.FC85_GL002868"/>
<evidence type="ECO:0000259" key="1">
    <source>
        <dbReference type="PROSITE" id="PS50943"/>
    </source>
</evidence>
<dbReference type="GO" id="GO:0003677">
    <property type="term" value="F:DNA binding"/>
    <property type="evidence" value="ECO:0007669"/>
    <property type="project" value="InterPro"/>
</dbReference>
<dbReference type="InterPro" id="IPR001387">
    <property type="entry name" value="Cro/C1-type_HTH"/>
</dbReference>
<dbReference type="Pfam" id="PF01381">
    <property type="entry name" value="HTH_3"/>
    <property type="match status" value="1"/>
</dbReference>
<dbReference type="InterPro" id="IPR010982">
    <property type="entry name" value="Lambda_DNA-bd_dom_sf"/>
</dbReference>
<feature type="domain" description="HTH cro/C1-type" evidence="1">
    <location>
        <begin position="91"/>
        <end position="136"/>
    </location>
</feature>
<dbReference type="CDD" id="cd00093">
    <property type="entry name" value="HTH_XRE"/>
    <property type="match status" value="1"/>
</dbReference>
<name>A0A0R1SBP7_9LACO</name>